<dbReference type="SUPFAM" id="SSF48264">
    <property type="entry name" value="Cytochrome P450"/>
    <property type="match status" value="1"/>
</dbReference>
<accession>A0A371D2K8</accession>
<keyword evidence="4 8" id="KW-0560">Oxidoreductase</keyword>
<proteinExistence type="inferred from homology"/>
<evidence type="ECO:0000256" key="3">
    <source>
        <dbReference type="ARBA" id="ARBA00022723"/>
    </source>
</evidence>
<dbReference type="PRINTS" id="PR00385">
    <property type="entry name" value="P450"/>
</dbReference>
<evidence type="ECO:0000256" key="9">
    <source>
        <dbReference type="SAM" id="Phobius"/>
    </source>
</evidence>
<feature type="transmembrane region" description="Helical" evidence="9">
    <location>
        <begin position="6"/>
        <end position="25"/>
    </location>
</feature>
<keyword evidence="11" id="KW-1185">Reference proteome</keyword>
<sequence length="501" mass="56545">MTQGMFELPLYAYAFVCFLALFCLWRWKRNPLNAINTAGGPSVPLLSYIGALRFQRHSHEMMLEGYRKYGRSVFKVAMPDQWLVCLNGPELIDQVRKAPESVMSSSEGLLFLTQLTHYLPLETFKDPYHSAVIRERLNRRLDDVLPSMMDELRIVCDELLPPKQGDPVALPGRKVILDIVARAVSRTFVGLPYCRKTSYLDAAVTFTLDVIKSRFILTLFPEIMKGFVARFIARGPANNIRRMAGLIGPLVRERIDLMEQHAKDGSELPDDMLQWLLEEGSKRNDLTVEMAATRLQLLNFAALHTSSSSLVHALFHILADPDLVPTLREEARAALEAHGWTRGALEKMPKMDSFLKESQRLNGINVLGMSRRAMQDIVLADGTFIPAGTLCVVPSYPPHHDEETYDGADDFKPFRFLDSKEAGSTRQQFVNTSDEFMAFGRGKHACPGRFFAAMELKVILSYLLMNYDMELQDKSTGRPANVHFGITILPSPSAVVVFKKR</sequence>
<dbReference type="GO" id="GO:0005506">
    <property type="term" value="F:iron ion binding"/>
    <property type="evidence" value="ECO:0007669"/>
    <property type="project" value="InterPro"/>
</dbReference>
<dbReference type="PANTHER" id="PTHR46206:SF1">
    <property type="entry name" value="P450, PUTATIVE (EUROFUNG)-RELATED"/>
    <property type="match status" value="1"/>
</dbReference>
<keyword evidence="5 7" id="KW-0408">Iron</keyword>
<dbReference type="Pfam" id="PF00067">
    <property type="entry name" value="p450"/>
    <property type="match status" value="1"/>
</dbReference>
<evidence type="ECO:0000256" key="2">
    <source>
        <dbReference type="ARBA" id="ARBA00010617"/>
    </source>
</evidence>
<dbReference type="OrthoDB" id="1844152at2759"/>
<dbReference type="PRINTS" id="PR00465">
    <property type="entry name" value="EP450IV"/>
</dbReference>
<feature type="binding site" description="axial binding residue" evidence="7">
    <location>
        <position position="446"/>
    </location>
    <ligand>
        <name>heme</name>
        <dbReference type="ChEBI" id="CHEBI:30413"/>
    </ligand>
    <ligandPart>
        <name>Fe</name>
        <dbReference type="ChEBI" id="CHEBI:18248"/>
    </ligandPart>
</feature>
<keyword evidence="9" id="KW-0472">Membrane</keyword>
<evidence type="ECO:0000256" key="6">
    <source>
        <dbReference type="ARBA" id="ARBA00023033"/>
    </source>
</evidence>
<dbReference type="GO" id="GO:0004497">
    <property type="term" value="F:monooxygenase activity"/>
    <property type="evidence" value="ECO:0007669"/>
    <property type="project" value="UniProtKB-KW"/>
</dbReference>
<dbReference type="EMBL" id="KZ857424">
    <property type="protein sequence ID" value="RDX46790.1"/>
    <property type="molecule type" value="Genomic_DNA"/>
</dbReference>
<dbReference type="InterPro" id="IPR002403">
    <property type="entry name" value="Cyt_P450_E_grp-IV"/>
</dbReference>
<dbReference type="STRING" id="139420.A0A371D2K8"/>
<dbReference type="Gene3D" id="1.10.630.10">
    <property type="entry name" value="Cytochrome P450"/>
    <property type="match status" value="1"/>
</dbReference>
<dbReference type="PANTHER" id="PTHR46206">
    <property type="entry name" value="CYTOCHROME P450"/>
    <property type="match status" value="1"/>
</dbReference>
<keyword evidence="3 7" id="KW-0479">Metal-binding</keyword>
<dbReference type="AlphaFoldDB" id="A0A371D2K8"/>
<dbReference type="GO" id="GO:0020037">
    <property type="term" value="F:heme binding"/>
    <property type="evidence" value="ECO:0007669"/>
    <property type="project" value="InterPro"/>
</dbReference>
<reference evidence="10 11" key="1">
    <citation type="journal article" date="2018" name="Biotechnol. Biofuels">
        <title>Integrative visual omics of the white-rot fungus Polyporus brumalis exposes the biotechnological potential of its oxidative enzymes for delignifying raw plant biomass.</title>
        <authorList>
            <person name="Miyauchi S."/>
            <person name="Rancon A."/>
            <person name="Drula E."/>
            <person name="Hage H."/>
            <person name="Chaduli D."/>
            <person name="Favel A."/>
            <person name="Grisel S."/>
            <person name="Henrissat B."/>
            <person name="Herpoel-Gimbert I."/>
            <person name="Ruiz-Duenas F.J."/>
            <person name="Chevret D."/>
            <person name="Hainaut M."/>
            <person name="Lin J."/>
            <person name="Wang M."/>
            <person name="Pangilinan J."/>
            <person name="Lipzen A."/>
            <person name="Lesage-Meessen L."/>
            <person name="Navarro D."/>
            <person name="Riley R."/>
            <person name="Grigoriev I.V."/>
            <person name="Zhou S."/>
            <person name="Raouche S."/>
            <person name="Rosso M.N."/>
        </authorList>
    </citation>
    <scope>NUCLEOTIDE SEQUENCE [LARGE SCALE GENOMIC DNA]</scope>
    <source>
        <strain evidence="10 11">BRFM 1820</strain>
    </source>
</reference>
<evidence type="ECO:0000256" key="7">
    <source>
        <dbReference type="PIRSR" id="PIRSR602403-1"/>
    </source>
</evidence>
<dbReference type="PROSITE" id="PS00086">
    <property type="entry name" value="CYTOCHROME_P450"/>
    <property type="match status" value="1"/>
</dbReference>
<comment type="similarity">
    <text evidence="2 8">Belongs to the cytochrome P450 family.</text>
</comment>
<dbReference type="CDD" id="cd11041">
    <property type="entry name" value="CYP503A1-like"/>
    <property type="match status" value="1"/>
</dbReference>
<keyword evidence="7 8" id="KW-0349">Heme</keyword>
<dbReference type="InterPro" id="IPR017972">
    <property type="entry name" value="Cyt_P450_CS"/>
</dbReference>
<dbReference type="InterPro" id="IPR001128">
    <property type="entry name" value="Cyt_P450"/>
</dbReference>
<organism evidence="10 11">
    <name type="scientific">Lentinus brumalis</name>
    <dbReference type="NCBI Taxonomy" id="2498619"/>
    <lineage>
        <taxon>Eukaryota</taxon>
        <taxon>Fungi</taxon>
        <taxon>Dikarya</taxon>
        <taxon>Basidiomycota</taxon>
        <taxon>Agaricomycotina</taxon>
        <taxon>Agaricomycetes</taxon>
        <taxon>Polyporales</taxon>
        <taxon>Polyporaceae</taxon>
        <taxon>Lentinus</taxon>
    </lineage>
</organism>
<evidence type="ECO:0000256" key="5">
    <source>
        <dbReference type="ARBA" id="ARBA00023004"/>
    </source>
</evidence>
<evidence type="ECO:0000313" key="11">
    <source>
        <dbReference type="Proteomes" id="UP000256964"/>
    </source>
</evidence>
<gene>
    <name evidence="10" type="ORF">OH76DRAFT_1485266</name>
</gene>
<name>A0A371D2K8_9APHY</name>
<evidence type="ECO:0000313" key="10">
    <source>
        <dbReference type="EMBL" id="RDX46790.1"/>
    </source>
</evidence>
<keyword evidence="9" id="KW-0812">Transmembrane</keyword>
<dbReference type="Proteomes" id="UP000256964">
    <property type="component" value="Unassembled WGS sequence"/>
</dbReference>
<evidence type="ECO:0000256" key="1">
    <source>
        <dbReference type="ARBA" id="ARBA00001971"/>
    </source>
</evidence>
<dbReference type="InterPro" id="IPR036396">
    <property type="entry name" value="Cyt_P450_sf"/>
</dbReference>
<comment type="cofactor">
    <cofactor evidence="1 7">
        <name>heme</name>
        <dbReference type="ChEBI" id="CHEBI:30413"/>
    </cofactor>
</comment>
<dbReference type="GO" id="GO:0016705">
    <property type="term" value="F:oxidoreductase activity, acting on paired donors, with incorporation or reduction of molecular oxygen"/>
    <property type="evidence" value="ECO:0007669"/>
    <property type="project" value="InterPro"/>
</dbReference>
<keyword evidence="6 8" id="KW-0503">Monooxygenase</keyword>
<protein>
    <submittedName>
        <fullName evidence="10">Cytochrome P450</fullName>
    </submittedName>
</protein>
<evidence type="ECO:0000256" key="8">
    <source>
        <dbReference type="RuleBase" id="RU000461"/>
    </source>
</evidence>
<keyword evidence="9" id="KW-1133">Transmembrane helix</keyword>
<evidence type="ECO:0000256" key="4">
    <source>
        <dbReference type="ARBA" id="ARBA00023002"/>
    </source>
</evidence>